<evidence type="ECO:0000256" key="3">
    <source>
        <dbReference type="ARBA" id="ARBA00022692"/>
    </source>
</evidence>
<dbReference type="InterPro" id="IPR001902">
    <property type="entry name" value="SLC26A/SulP_fam"/>
</dbReference>
<feature type="transmembrane region" description="Helical" evidence="6">
    <location>
        <begin position="196"/>
        <end position="215"/>
    </location>
</feature>
<dbReference type="InterPro" id="IPR036513">
    <property type="entry name" value="STAS_dom_sf"/>
</dbReference>
<dbReference type="PROSITE" id="PS50801">
    <property type="entry name" value="STAS"/>
    <property type="match status" value="1"/>
</dbReference>
<feature type="transmembrane region" description="Helical" evidence="6">
    <location>
        <begin position="248"/>
        <end position="270"/>
    </location>
</feature>
<feature type="transmembrane region" description="Helical" evidence="6">
    <location>
        <begin position="432"/>
        <end position="455"/>
    </location>
</feature>
<dbReference type="PANTHER" id="PTHR11814">
    <property type="entry name" value="SULFATE TRANSPORTER"/>
    <property type="match status" value="1"/>
</dbReference>
<sequence>MSGRIASDYDVREHADSNDQLAYVHKVGKPPKQDLLKEIKTGLKETFLSDDPLKAFKDQPTGKKLTLGLQAIFPILSWGQDYTLSKFKGDLIAGCTIASLCIPQDIGYAKLANLDAQFGLYSSFVPPLIYAFMGSSRDIAIGPVAVVSMLLGTMLQKEIDPKNKHAYERLAFTATFFAGLTQFALGFFRLGFLIDFLSHAAIVGFMGGAAVTIALQQLKGLLGIKDFTKKTDIVSVMRSVINSAHHGWNYQTILIGVSFLIFLMVAKFIGKKNKKFFWVPAIAPLISVIVATFCVFITHAERDGVQIVRHIKQGINPASASEIHFSGPFLAKGMKIGIVAGLIALTEAVAIGRTFAGMKDYQIDGNKEMIALGSMNIVGSMTSCYVATGSFSRSAVNYMAGCNTAVSNIVMSMIVLLTLFVITPLFKYTPNAILASIIISAVIGLIDFDAVVLLWKIDKFDFVACMGAFFGVVFVSVEIGLLIAVAISFAKILLQVTRPRTAVLGKIPKTSVYRNVEQYPGATRVPGVLIVRVDSAIYFSNSNYVKERILRWLSDEEETFKDHPKIEYLIVDMSPVTDIDTSGIHAVEELYSSLQKRNVQLILTNPGQTVLDKLHASHCAELIGEDKIFLTVADAVLTFAPKMQQA</sequence>
<dbReference type="Pfam" id="PF01740">
    <property type="entry name" value="STAS"/>
    <property type="match status" value="1"/>
</dbReference>
<dbReference type="STRING" id="35608.A0A2U1NZP2"/>
<evidence type="ECO:0000256" key="4">
    <source>
        <dbReference type="ARBA" id="ARBA00022989"/>
    </source>
</evidence>
<keyword evidence="3 6" id="KW-0812">Transmembrane</keyword>
<dbReference type="PROSITE" id="PS01130">
    <property type="entry name" value="SLC26A"/>
    <property type="match status" value="1"/>
</dbReference>
<dbReference type="CDD" id="cd07042">
    <property type="entry name" value="STAS_SulP_like_sulfate_transporter"/>
    <property type="match status" value="1"/>
</dbReference>
<dbReference type="OrthoDB" id="288203at2759"/>
<dbReference type="GO" id="GO:0008271">
    <property type="term" value="F:secondary active sulfate transmembrane transporter activity"/>
    <property type="evidence" value="ECO:0007669"/>
    <property type="project" value="InterPro"/>
</dbReference>
<gene>
    <name evidence="8" type="ORF">CTI12_AA209100</name>
</gene>
<dbReference type="Pfam" id="PF00916">
    <property type="entry name" value="Sulfate_transp"/>
    <property type="match status" value="1"/>
</dbReference>
<evidence type="ECO:0000259" key="7">
    <source>
        <dbReference type="PROSITE" id="PS50801"/>
    </source>
</evidence>
<feature type="transmembrane region" description="Helical" evidence="6">
    <location>
        <begin position="128"/>
        <end position="150"/>
    </location>
</feature>
<feature type="transmembrane region" description="Helical" evidence="6">
    <location>
        <begin position="170"/>
        <end position="190"/>
    </location>
</feature>
<accession>A0A2U1NZP2</accession>
<dbReference type="InterPro" id="IPR018045">
    <property type="entry name" value="S04_transporter_CS"/>
</dbReference>
<keyword evidence="2" id="KW-0813">Transport</keyword>
<evidence type="ECO:0000256" key="6">
    <source>
        <dbReference type="SAM" id="Phobius"/>
    </source>
</evidence>
<dbReference type="SUPFAM" id="SSF52091">
    <property type="entry name" value="SpoIIaa-like"/>
    <property type="match status" value="1"/>
</dbReference>
<dbReference type="EMBL" id="PKPP01001916">
    <property type="protein sequence ID" value="PWA78985.1"/>
    <property type="molecule type" value="Genomic_DNA"/>
</dbReference>
<dbReference type="AlphaFoldDB" id="A0A2U1NZP2"/>
<dbReference type="InterPro" id="IPR011547">
    <property type="entry name" value="SLC26A/SulP_dom"/>
</dbReference>
<name>A0A2U1NZP2_ARTAN</name>
<dbReference type="Gene3D" id="3.30.750.24">
    <property type="entry name" value="STAS domain"/>
    <property type="match status" value="1"/>
</dbReference>
<protein>
    <submittedName>
        <fullName evidence="8">High affinity sulfate transporter</fullName>
    </submittedName>
</protein>
<dbReference type="FunFam" id="3.30.750.24:FF:000002">
    <property type="entry name" value="Sulfate transporter 31"/>
    <property type="match status" value="1"/>
</dbReference>
<evidence type="ECO:0000313" key="8">
    <source>
        <dbReference type="EMBL" id="PWA78985.1"/>
    </source>
</evidence>
<feature type="transmembrane region" description="Helical" evidence="6">
    <location>
        <begin position="336"/>
        <end position="357"/>
    </location>
</feature>
<dbReference type="Proteomes" id="UP000245207">
    <property type="component" value="Unassembled WGS sequence"/>
</dbReference>
<keyword evidence="5 6" id="KW-0472">Membrane</keyword>
<dbReference type="InterPro" id="IPR002645">
    <property type="entry name" value="STAS_dom"/>
</dbReference>
<evidence type="ECO:0000256" key="1">
    <source>
        <dbReference type="ARBA" id="ARBA00004141"/>
    </source>
</evidence>
<reference evidence="8 9" key="1">
    <citation type="journal article" date="2018" name="Mol. Plant">
        <title>The genome of Artemisia annua provides insight into the evolution of Asteraceae family and artemisinin biosynthesis.</title>
        <authorList>
            <person name="Shen Q."/>
            <person name="Zhang L."/>
            <person name="Liao Z."/>
            <person name="Wang S."/>
            <person name="Yan T."/>
            <person name="Shi P."/>
            <person name="Liu M."/>
            <person name="Fu X."/>
            <person name="Pan Q."/>
            <person name="Wang Y."/>
            <person name="Lv Z."/>
            <person name="Lu X."/>
            <person name="Zhang F."/>
            <person name="Jiang W."/>
            <person name="Ma Y."/>
            <person name="Chen M."/>
            <person name="Hao X."/>
            <person name="Li L."/>
            <person name="Tang Y."/>
            <person name="Lv G."/>
            <person name="Zhou Y."/>
            <person name="Sun X."/>
            <person name="Brodelius P.E."/>
            <person name="Rose J.K.C."/>
            <person name="Tang K."/>
        </authorList>
    </citation>
    <scope>NUCLEOTIDE SEQUENCE [LARGE SCALE GENOMIC DNA]</scope>
    <source>
        <strain evidence="9">cv. Huhao1</strain>
        <tissue evidence="8">Leaf</tissue>
    </source>
</reference>
<evidence type="ECO:0000256" key="2">
    <source>
        <dbReference type="ARBA" id="ARBA00022448"/>
    </source>
</evidence>
<organism evidence="8 9">
    <name type="scientific">Artemisia annua</name>
    <name type="common">Sweet wormwood</name>
    <dbReference type="NCBI Taxonomy" id="35608"/>
    <lineage>
        <taxon>Eukaryota</taxon>
        <taxon>Viridiplantae</taxon>
        <taxon>Streptophyta</taxon>
        <taxon>Embryophyta</taxon>
        <taxon>Tracheophyta</taxon>
        <taxon>Spermatophyta</taxon>
        <taxon>Magnoliopsida</taxon>
        <taxon>eudicotyledons</taxon>
        <taxon>Gunneridae</taxon>
        <taxon>Pentapetalae</taxon>
        <taxon>asterids</taxon>
        <taxon>campanulids</taxon>
        <taxon>Asterales</taxon>
        <taxon>Asteraceae</taxon>
        <taxon>Asteroideae</taxon>
        <taxon>Anthemideae</taxon>
        <taxon>Artemisiinae</taxon>
        <taxon>Artemisia</taxon>
    </lineage>
</organism>
<comment type="caution">
    <text evidence="8">The sequence shown here is derived from an EMBL/GenBank/DDBJ whole genome shotgun (WGS) entry which is preliminary data.</text>
</comment>
<feature type="domain" description="STAS" evidence="7">
    <location>
        <begin position="518"/>
        <end position="639"/>
    </location>
</feature>
<feature type="transmembrane region" description="Helical" evidence="6">
    <location>
        <begin position="400"/>
        <end position="426"/>
    </location>
</feature>
<dbReference type="NCBIfam" id="TIGR00815">
    <property type="entry name" value="sulP"/>
    <property type="match status" value="1"/>
</dbReference>
<feature type="transmembrane region" description="Helical" evidence="6">
    <location>
        <begin position="462"/>
        <end position="490"/>
    </location>
</feature>
<keyword evidence="4 6" id="KW-1133">Transmembrane helix</keyword>
<feature type="transmembrane region" description="Helical" evidence="6">
    <location>
        <begin position="276"/>
        <end position="297"/>
    </location>
</feature>
<evidence type="ECO:0000256" key="5">
    <source>
        <dbReference type="ARBA" id="ARBA00023136"/>
    </source>
</evidence>
<evidence type="ECO:0000313" key="9">
    <source>
        <dbReference type="Proteomes" id="UP000245207"/>
    </source>
</evidence>
<keyword evidence="9" id="KW-1185">Reference proteome</keyword>
<proteinExistence type="predicted"/>
<comment type="subcellular location">
    <subcellularLocation>
        <location evidence="1">Membrane</location>
        <topology evidence="1">Multi-pass membrane protein</topology>
    </subcellularLocation>
</comment>
<dbReference type="GO" id="GO:0016020">
    <property type="term" value="C:membrane"/>
    <property type="evidence" value="ECO:0007669"/>
    <property type="project" value="UniProtKB-SubCell"/>
</dbReference>
<feature type="transmembrane region" description="Helical" evidence="6">
    <location>
        <begin position="369"/>
        <end position="388"/>
    </location>
</feature>